<dbReference type="PROSITE" id="PS51296">
    <property type="entry name" value="RIESKE"/>
    <property type="match status" value="1"/>
</dbReference>
<dbReference type="GO" id="GO:0004497">
    <property type="term" value="F:monooxygenase activity"/>
    <property type="evidence" value="ECO:0007669"/>
    <property type="project" value="UniProtKB-KW"/>
</dbReference>
<dbReference type="Gene3D" id="3.90.380.10">
    <property type="entry name" value="Naphthalene 1,2-dioxygenase Alpha Subunit, Chain A, domain 1"/>
    <property type="match status" value="1"/>
</dbReference>
<proteinExistence type="predicted"/>
<dbReference type="PANTHER" id="PTHR21266:SF60">
    <property type="entry name" value="3-KETOSTEROID-9-ALPHA-MONOOXYGENASE, OXYGENASE COMPONENT"/>
    <property type="match status" value="1"/>
</dbReference>
<evidence type="ECO:0000256" key="5">
    <source>
        <dbReference type="ARBA" id="ARBA00023014"/>
    </source>
</evidence>
<evidence type="ECO:0000256" key="1">
    <source>
        <dbReference type="ARBA" id="ARBA00022714"/>
    </source>
</evidence>
<sequence>MGNYVLNHWYAAAWSSEIGAGPLGRRLLDEPVVLFRQADGSVAALADRCPHRLVPLSMGTCVEGRLQCTYHGLQFDGGGRCVHIPGQATIPPKASTRSFPVVERYGVVWIWMGEAERADPVRLFSISKHGQAGWDVIDGGYQRHPSNYVNIIENLMDPAHTTFLHSGTIGNPLAGEQPVATERTDDYIVAYRWLENTSPSPHDRRRLNVGDVPVDRGQFFYFHLPSTSRVETIVLPAGAPRDTDEQLCAGLRTYSYKFLTPETASSTHFFWMHVRNYQVGDDQAAAMLRAALERTYQEDLEIELAMQRAQEETGLRQLVSLRIDHAPVMAARMLAQMVEDERA</sequence>
<dbReference type="GO" id="GO:0051537">
    <property type="term" value="F:2 iron, 2 sulfur cluster binding"/>
    <property type="evidence" value="ECO:0007669"/>
    <property type="project" value="UniProtKB-KW"/>
</dbReference>
<dbReference type="Pfam" id="PF00355">
    <property type="entry name" value="Rieske"/>
    <property type="match status" value="1"/>
</dbReference>
<feature type="domain" description="Rieske" evidence="6">
    <location>
        <begin position="9"/>
        <end position="110"/>
    </location>
</feature>
<keyword evidence="5" id="KW-0411">Iron-sulfur</keyword>
<keyword evidence="8" id="KW-1185">Reference proteome</keyword>
<dbReference type="InterPro" id="IPR017941">
    <property type="entry name" value="Rieske_2Fe-2S"/>
</dbReference>
<dbReference type="PANTHER" id="PTHR21266">
    <property type="entry name" value="IRON-SULFUR DOMAIN CONTAINING PROTEIN"/>
    <property type="match status" value="1"/>
</dbReference>
<keyword evidence="2" id="KW-0479">Metal-binding</keyword>
<keyword evidence="4" id="KW-0408">Iron</keyword>
<keyword evidence="7" id="KW-0503">Monooxygenase</keyword>
<gene>
    <name evidence="7" type="primary">tsaM1_1</name>
    <name evidence="7" type="ORF">PIGHUM_00096</name>
</gene>
<dbReference type="GO" id="GO:0046872">
    <property type="term" value="F:metal ion binding"/>
    <property type="evidence" value="ECO:0007669"/>
    <property type="project" value="UniProtKB-KW"/>
</dbReference>
<dbReference type="CDD" id="cd08878">
    <property type="entry name" value="RHO_alpha_C_DMO-like"/>
    <property type="match status" value="1"/>
</dbReference>
<evidence type="ECO:0000256" key="3">
    <source>
        <dbReference type="ARBA" id="ARBA00023002"/>
    </source>
</evidence>
<evidence type="ECO:0000256" key="2">
    <source>
        <dbReference type="ARBA" id="ARBA00022723"/>
    </source>
</evidence>
<accession>A0A3P4AVJ4</accession>
<dbReference type="InterPro" id="IPR036922">
    <property type="entry name" value="Rieske_2Fe-2S_sf"/>
</dbReference>
<dbReference type="InterPro" id="IPR044043">
    <property type="entry name" value="VanA_C_cat"/>
</dbReference>
<dbReference type="EC" id="1.14.14.-" evidence="7"/>
<evidence type="ECO:0000313" key="8">
    <source>
        <dbReference type="Proteomes" id="UP000277294"/>
    </source>
</evidence>
<dbReference type="EMBL" id="UWPJ01000005">
    <property type="protein sequence ID" value="VCU68049.1"/>
    <property type="molecule type" value="Genomic_DNA"/>
</dbReference>
<dbReference type="SUPFAM" id="SSF50022">
    <property type="entry name" value="ISP domain"/>
    <property type="match status" value="1"/>
</dbReference>
<name>A0A3P4AVJ4_9BURK</name>
<evidence type="ECO:0000313" key="7">
    <source>
        <dbReference type="EMBL" id="VCU68049.1"/>
    </source>
</evidence>
<dbReference type="OrthoDB" id="9769355at2"/>
<evidence type="ECO:0000256" key="4">
    <source>
        <dbReference type="ARBA" id="ARBA00023004"/>
    </source>
</evidence>
<organism evidence="7 8">
    <name type="scientific">Pigmentiphaga humi</name>
    <dbReference type="NCBI Taxonomy" id="2478468"/>
    <lineage>
        <taxon>Bacteria</taxon>
        <taxon>Pseudomonadati</taxon>
        <taxon>Pseudomonadota</taxon>
        <taxon>Betaproteobacteria</taxon>
        <taxon>Burkholderiales</taxon>
        <taxon>Alcaligenaceae</taxon>
        <taxon>Pigmentiphaga</taxon>
    </lineage>
</organism>
<evidence type="ECO:0000259" key="6">
    <source>
        <dbReference type="PROSITE" id="PS51296"/>
    </source>
</evidence>
<keyword evidence="1" id="KW-0001">2Fe-2S</keyword>
<dbReference type="RefSeq" id="WP_124077287.1">
    <property type="nucleotide sequence ID" value="NZ_UWPJ01000005.1"/>
</dbReference>
<dbReference type="SUPFAM" id="SSF55961">
    <property type="entry name" value="Bet v1-like"/>
    <property type="match status" value="1"/>
</dbReference>
<reference evidence="7 8" key="1">
    <citation type="submission" date="2018-10" db="EMBL/GenBank/DDBJ databases">
        <authorList>
            <person name="Criscuolo A."/>
        </authorList>
    </citation>
    <scope>NUCLEOTIDE SEQUENCE [LARGE SCALE GENOMIC DNA]</scope>
    <source>
        <strain evidence="7">DnA1</strain>
    </source>
</reference>
<dbReference type="Gene3D" id="2.102.10.10">
    <property type="entry name" value="Rieske [2Fe-2S] iron-sulphur domain"/>
    <property type="match status" value="1"/>
</dbReference>
<dbReference type="Proteomes" id="UP000277294">
    <property type="component" value="Unassembled WGS sequence"/>
</dbReference>
<keyword evidence="3 7" id="KW-0560">Oxidoreductase</keyword>
<dbReference type="Pfam" id="PF19112">
    <property type="entry name" value="VanA_C"/>
    <property type="match status" value="1"/>
</dbReference>
<dbReference type="InterPro" id="IPR050584">
    <property type="entry name" value="Cholesterol_7-desaturase"/>
</dbReference>
<protein>
    <submittedName>
        <fullName evidence="7">Toluene-4-sulfonate monooxygenase system iron-sulfur subunit TsaM1</fullName>
        <ecNumber evidence="7">1.14.14.-</ecNumber>
    </submittedName>
</protein>
<dbReference type="AlphaFoldDB" id="A0A3P4AVJ4"/>